<evidence type="ECO:0000259" key="9">
    <source>
        <dbReference type="PROSITE" id="PS50151"/>
    </source>
</evidence>
<dbReference type="PROSITE" id="PS50151">
    <property type="entry name" value="UVR"/>
    <property type="match status" value="1"/>
</dbReference>
<dbReference type="InterPro" id="IPR011989">
    <property type="entry name" value="ARM-like"/>
</dbReference>
<dbReference type="FunFam" id="1.25.10.10:FF:001182">
    <property type="entry name" value="Uncharacterized protein"/>
    <property type="match status" value="1"/>
</dbReference>
<feature type="domain" description="UVR" evidence="9">
    <location>
        <begin position="503"/>
        <end position="538"/>
    </location>
</feature>
<dbReference type="PANTHER" id="PTHR14418:SF5">
    <property type="entry name" value="CONDENSIN COMPLEX SUBUNIT 3"/>
    <property type="match status" value="1"/>
</dbReference>
<protein>
    <submittedName>
        <fullName evidence="10">Non-SMC condensin I complex, subunit G</fullName>
    </submittedName>
</protein>
<evidence type="ECO:0000256" key="3">
    <source>
        <dbReference type="ARBA" id="ARBA00022454"/>
    </source>
</evidence>
<keyword evidence="6" id="KW-0226">DNA condensation</keyword>
<evidence type="ECO:0000256" key="7">
    <source>
        <dbReference type="ARBA" id="ARBA00023306"/>
    </source>
</evidence>
<evidence type="ECO:0000313" key="11">
    <source>
        <dbReference type="Proteomes" id="UP000472277"/>
    </source>
</evidence>
<evidence type="ECO:0000256" key="6">
    <source>
        <dbReference type="ARBA" id="ARBA00023067"/>
    </source>
</evidence>
<feature type="compositionally biased region" description="Acidic residues" evidence="8">
    <location>
        <begin position="90"/>
        <end position="102"/>
    </location>
</feature>
<comment type="subcellular location">
    <subcellularLocation>
        <location evidence="1">Chromosome</location>
    </subcellularLocation>
</comment>
<keyword evidence="3" id="KW-0158">Chromosome</keyword>
<dbReference type="Pfam" id="PF12719">
    <property type="entry name" value="Cnd3"/>
    <property type="match status" value="1"/>
</dbReference>
<dbReference type="SUPFAM" id="SSF48371">
    <property type="entry name" value="ARM repeat"/>
    <property type="match status" value="1"/>
</dbReference>
<dbReference type="AlphaFoldDB" id="A0A674AIF2"/>
<dbReference type="Gene3D" id="1.25.10.10">
    <property type="entry name" value="Leucine-rich Repeat Variant"/>
    <property type="match status" value="1"/>
</dbReference>
<dbReference type="FunFam" id="1.25.10.10:FF:000461">
    <property type="entry name" value="Non-SMC condensin I complex, subunit G"/>
    <property type="match status" value="1"/>
</dbReference>
<evidence type="ECO:0000256" key="4">
    <source>
        <dbReference type="ARBA" id="ARBA00022618"/>
    </source>
</evidence>
<dbReference type="InterPro" id="IPR025977">
    <property type="entry name" value="Cnd3_C"/>
</dbReference>
<feature type="region of interest" description="Disordered" evidence="8">
    <location>
        <begin position="541"/>
        <end position="563"/>
    </location>
</feature>
<sequence>QYKKKKQEMTELAIKEAFQRAQKGHNNKAKLVASLKNTYNKLDDKTLFHEEFVQYLKHAMIVYKREPAVENVIEFVSKFSTSFHTSSTEGGEEEEEEDEEEDENPFLSYMFNFLLESHKANSHAVRFRVCQLINKLLGGMAENAQIDDDLFDGIHQAMLVRVTDKFPNVRIQASLAMARLQEPQNQQCPTVNAYLLILENDSNPEVRRAVLSCIAPSSLTLPKILKRTRDVKESVRKLAYQVLADKVHIRALSIAQRVSLLQQGLHDTAVREVVQVRLLPAWLNLLQGDVLELLHKLDVENCSQTALDTLTALFTHTPQDQLLDHCLQLDNRMLVPAGSLSCESVLYWRALCEFIKTKGDEGEEMLEKLLPEAAVFAEYLYGYVKCVPALSEEQKGDFEEGMTKEFISQQLIHLTGCLDTNEEGGRKRVVAVLQEMLVLPQTPPSLVSLLTEKLMTLIPDDHRRIQTVAEAISEVREPIIVVVRQPLDENENRRKQVKLAEVKVSIHEAKQALEECISNQEFTRAAELKDSITDLENLRNNILQEENTDTQQEDKESRTEKTDPETLLRCLTMCVELLKQMNIKTRIGPTMSAILSSLILPSISNAQPAVRNMAVLCLGTCALHSKDLVNTHLVLLLQIAQLDEAKIRISALRSVVDLLLLYGFTLLAERPGPSPAHQTSHSPADQEDQEKGEEPEEGSSTAQSILMMLSDFLDSEVSELRTETAEGLAKLMYSGRITSAKLLSRLVLLWYNPVTEGDTRLRHCLGVFFQLYARESRAHQECVEECFLPTLQTLLNAPATSPLAEVDVTNVAELLVELTRSSSLIKPGDPQEVCVHDYLAVRVCGEMLKDPSAPEVRLYAKVLSSLELNLATLTTTLQPVDVNTEGKEREETTTEGRERERRLLLRVERERRLLLRVERERRLLLRNVPDSVPVPRPSRRAKTAALDKTRLDLSALINQEANTS</sequence>
<evidence type="ECO:0000256" key="8">
    <source>
        <dbReference type="SAM" id="MobiDB-lite"/>
    </source>
</evidence>
<dbReference type="GO" id="GO:0007076">
    <property type="term" value="P:mitotic chromosome condensation"/>
    <property type="evidence" value="ECO:0007669"/>
    <property type="project" value="InterPro"/>
</dbReference>
<dbReference type="GO" id="GO:0005737">
    <property type="term" value="C:cytoplasm"/>
    <property type="evidence" value="ECO:0007669"/>
    <property type="project" value="TreeGrafter"/>
</dbReference>
<dbReference type="GO" id="GO:0051301">
    <property type="term" value="P:cell division"/>
    <property type="evidence" value="ECO:0007669"/>
    <property type="project" value="UniProtKB-KW"/>
</dbReference>
<comment type="similarity">
    <text evidence="2">Belongs to the CND3 (condensin subunit 3) family.</text>
</comment>
<dbReference type="PANTHER" id="PTHR14418">
    <property type="entry name" value="CONDENSIN COMPLEX SUBUNIT 3-RELATED"/>
    <property type="match status" value="1"/>
</dbReference>
<gene>
    <name evidence="10" type="primary">NCAPG</name>
    <name evidence="10" type="synonym">LOC115184293</name>
</gene>
<evidence type="ECO:0000256" key="1">
    <source>
        <dbReference type="ARBA" id="ARBA00004286"/>
    </source>
</evidence>
<dbReference type="GeneTree" id="ENSGT00390000001577"/>
<feature type="region of interest" description="Disordered" evidence="8">
    <location>
        <begin position="672"/>
        <end position="700"/>
    </location>
</feature>
<dbReference type="InterPro" id="IPR027165">
    <property type="entry name" value="CND3"/>
</dbReference>
<dbReference type="Ensembl" id="ENSSTUT00000060973.1">
    <property type="protein sequence ID" value="ENSSTUP00000058101.1"/>
    <property type="gene ID" value="ENSSTUG00000022560.1"/>
</dbReference>
<name>A0A674AIF2_SALTR</name>
<keyword evidence="4" id="KW-0132">Cell division</keyword>
<reference evidence="10" key="2">
    <citation type="submission" date="2025-09" db="UniProtKB">
        <authorList>
            <consortium name="Ensembl"/>
        </authorList>
    </citation>
    <scope>IDENTIFICATION</scope>
</reference>
<dbReference type="Pfam" id="PF02151">
    <property type="entry name" value="UVR"/>
    <property type="match status" value="1"/>
</dbReference>
<dbReference type="GO" id="GO:0000793">
    <property type="term" value="C:condensed chromosome"/>
    <property type="evidence" value="ECO:0007669"/>
    <property type="project" value="TreeGrafter"/>
</dbReference>
<proteinExistence type="inferred from homology"/>
<feature type="compositionally biased region" description="Basic and acidic residues" evidence="8">
    <location>
        <begin position="552"/>
        <end position="563"/>
    </location>
</feature>
<feature type="compositionally biased region" description="Acidic residues" evidence="8">
    <location>
        <begin position="685"/>
        <end position="697"/>
    </location>
</feature>
<feature type="region of interest" description="Disordered" evidence="8">
    <location>
        <begin position="83"/>
        <end position="102"/>
    </location>
</feature>
<dbReference type="InterPro" id="IPR001943">
    <property type="entry name" value="UVR_dom"/>
</dbReference>
<dbReference type="Proteomes" id="UP000472277">
    <property type="component" value="Unassembled WGS sequence"/>
</dbReference>
<evidence type="ECO:0000256" key="5">
    <source>
        <dbReference type="ARBA" id="ARBA00022776"/>
    </source>
</evidence>
<keyword evidence="5" id="KW-0498">Mitosis</keyword>
<keyword evidence="11" id="KW-1185">Reference proteome</keyword>
<organism evidence="10 11">
    <name type="scientific">Salmo trutta</name>
    <name type="common">Brown trout</name>
    <dbReference type="NCBI Taxonomy" id="8032"/>
    <lineage>
        <taxon>Eukaryota</taxon>
        <taxon>Metazoa</taxon>
        <taxon>Chordata</taxon>
        <taxon>Craniata</taxon>
        <taxon>Vertebrata</taxon>
        <taxon>Euteleostomi</taxon>
        <taxon>Actinopterygii</taxon>
        <taxon>Neopterygii</taxon>
        <taxon>Teleostei</taxon>
        <taxon>Protacanthopterygii</taxon>
        <taxon>Salmoniformes</taxon>
        <taxon>Salmonidae</taxon>
        <taxon>Salmoninae</taxon>
        <taxon>Salmo</taxon>
    </lineage>
</organism>
<evidence type="ECO:0000313" key="10">
    <source>
        <dbReference type="Ensembl" id="ENSSTUP00000058101.1"/>
    </source>
</evidence>
<accession>A0A674AIF2</accession>
<keyword evidence="7" id="KW-0131">Cell cycle</keyword>
<evidence type="ECO:0000256" key="2">
    <source>
        <dbReference type="ARBA" id="ARBA00006533"/>
    </source>
</evidence>
<reference evidence="10" key="1">
    <citation type="submission" date="2025-08" db="UniProtKB">
        <authorList>
            <consortium name="Ensembl"/>
        </authorList>
    </citation>
    <scope>IDENTIFICATION</scope>
</reference>
<dbReference type="InterPro" id="IPR016024">
    <property type="entry name" value="ARM-type_fold"/>
</dbReference>
<dbReference type="GO" id="GO:0000796">
    <property type="term" value="C:condensin complex"/>
    <property type="evidence" value="ECO:0007669"/>
    <property type="project" value="InterPro"/>
</dbReference>